<reference evidence="2 3" key="1">
    <citation type="submission" date="2018-11" db="EMBL/GenBank/DDBJ databases">
        <authorList>
            <consortium name="Pathogen Informatics"/>
        </authorList>
    </citation>
    <scope>NUCLEOTIDE SEQUENCE [LARGE SCALE GENOMIC DNA]</scope>
</reference>
<keyword evidence="3" id="KW-1185">Reference proteome</keyword>
<dbReference type="GO" id="GO:0031507">
    <property type="term" value="P:heterochromatin formation"/>
    <property type="evidence" value="ECO:0007669"/>
    <property type="project" value="TreeGrafter"/>
</dbReference>
<dbReference type="GO" id="GO:0007097">
    <property type="term" value="P:nuclear migration"/>
    <property type="evidence" value="ECO:0007669"/>
    <property type="project" value="TreeGrafter"/>
</dbReference>
<evidence type="ECO:0000313" key="3">
    <source>
        <dbReference type="Proteomes" id="UP000271889"/>
    </source>
</evidence>
<evidence type="ECO:0000256" key="1">
    <source>
        <dbReference type="ARBA" id="ARBA00023054"/>
    </source>
</evidence>
<dbReference type="GO" id="GO:0051664">
    <property type="term" value="P:nuclear pore localization"/>
    <property type="evidence" value="ECO:0007669"/>
    <property type="project" value="TreeGrafter"/>
</dbReference>
<evidence type="ECO:0008006" key="4">
    <source>
        <dbReference type="Google" id="ProtNLM"/>
    </source>
</evidence>
<name>A0A3P7MV42_CYLGO</name>
<organism evidence="2 3">
    <name type="scientific">Cylicostephanus goldi</name>
    <name type="common">Nematode worm</name>
    <dbReference type="NCBI Taxonomy" id="71465"/>
    <lineage>
        <taxon>Eukaryota</taxon>
        <taxon>Metazoa</taxon>
        <taxon>Ecdysozoa</taxon>
        <taxon>Nematoda</taxon>
        <taxon>Chromadorea</taxon>
        <taxon>Rhabditida</taxon>
        <taxon>Rhabditina</taxon>
        <taxon>Rhabditomorpha</taxon>
        <taxon>Strongyloidea</taxon>
        <taxon>Strongylidae</taxon>
        <taxon>Cylicostephanus</taxon>
    </lineage>
</organism>
<dbReference type="OrthoDB" id="5869397at2759"/>
<dbReference type="GO" id="GO:0005652">
    <property type="term" value="C:nuclear lamina"/>
    <property type="evidence" value="ECO:0007669"/>
    <property type="project" value="TreeGrafter"/>
</dbReference>
<keyword evidence="1" id="KW-0175">Coiled coil</keyword>
<dbReference type="PANTHER" id="PTHR45721:SF15">
    <property type="entry name" value="INTERMEDIATE FILAMENT PROTEIN IFP-1"/>
    <property type="match status" value="1"/>
</dbReference>
<dbReference type="Proteomes" id="UP000271889">
    <property type="component" value="Unassembled WGS sequence"/>
</dbReference>
<dbReference type="SUPFAM" id="SSF64593">
    <property type="entry name" value="Intermediate filament protein, coiled coil region"/>
    <property type="match status" value="1"/>
</dbReference>
<evidence type="ECO:0000313" key="2">
    <source>
        <dbReference type="EMBL" id="VDN26817.1"/>
    </source>
</evidence>
<dbReference type="PANTHER" id="PTHR45721">
    <property type="entry name" value="LAMIN DM0-RELATED"/>
    <property type="match status" value="1"/>
</dbReference>
<gene>
    <name evidence="2" type="ORF">CGOC_LOCUS10494</name>
</gene>
<accession>A0A3P7MV42</accession>
<sequence>MIPLASSGSGAADYRAERESITQIRLSENREIGVLNDRHADYISEVRFLQAVQRKLRLRLEQWMKAGKPRKREDMTEICLAKGRGKVIQEECARLRKENQKIMDDIASQRQIFDRETQERYSYERRAVPLLQECEELLKSYKGVQVPVPRYSTEDIERDRKQFRAEVEASMGDIRRQYEIVSEFEI</sequence>
<dbReference type="EMBL" id="UYRV01111534">
    <property type="protein sequence ID" value="VDN26817.1"/>
    <property type="molecule type" value="Genomic_DNA"/>
</dbReference>
<dbReference type="GO" id="GO:0005200">
    <property type="term" value="F:structural constituent of cytoskeleton"/>
    <property type="evidence" value="ECO:0007669"/>
    <property type="project" value="TreeGrafter"/>
</dbReference>
<dbReference type="GO" id="GO:0090435">
    <property type="term" value="P:protein localization to nuclear envelope"/>
    <property type="evidence" value="ECO:0007669"/>
    <property type="project" value="TreeGrafter"/>
</dbReference>
<dbReference type="AlphaFoldDB" id="A0A3P7MV42"/>
<protein>
    <recommendedName>
        <fullName evidence="4">IF rod domain-containing protein</fullName>
    </recommendedName>
</protein>
<proteinExistence type="predicted"/>
<dbReference type="GO" id="GO:0006998">
    <property type="term" value="P:nuclear envelope organization"/>
    <property type="evidence" value="ECO:0007669"/>
    <property type="project" value="TreeGrafter"/>
</dbReference>